<keyword evidence="3" id="KW-1185">Reference proteome</keyword>
<dbReference type="SUPFAM" id="SSF47090">
    <property type="entry name" value="PGBD-like"/>
    <property type="match status" value="1"/>
</dbReference>
<dbReference type="InterPro" id="IPR002477">
    <property type="entry name" value="Peptidoglycan-bd-like"/>
</dbReference>
<comment type="caution">
    <text evidence="2">The sequence shown here is derived from an EMBL/GenBank/DDBJ whole genome shotgun (WGS) entry which is preliminary data.</text>
</comment>
<dbReference type="Pfam" id="PF01471">
    <property type="entry name" value="PG_binding_1"/>
    <property type="match status" value="1"/>
</dbReference>
<dbReference type="InterPro" id="IPR036365">
    <property type="entry name" value="PGBD-like_sf"/>
</dbReference>
<evidence type="ECO:0000313" key="3">
    <source>
        <dbReference type="Proteomes" id="UP001464891"/>
    </source>
</evidence>
<feature type="domain" description="SH3b" evidence="1">
    <location>
        <begin position="217"/>
        <end position="276"/>
    </location>
</feature>
<dbReference type="Proteomes" id="UP001464891">
    <property type="component" value="Unassembled WGS sequence"/>
</dbReference>
<evidence type="ECO:0000259" key="1">
    <source>
        <dbReference type="PROSITE" id="PS51781"/>
    </source>
</evidence>
<dbReference type="InterPro" id="IPR052354">
    <property type="entry name" value="Cell_Wall_Dynamics_Protein"/>
</dbReference>
<proteinExistence type="predicted"/>
<protein>
    <submittedName>
        <fullName evidence="2">Peptidoglycan-binding protein</fullName>
    </submittedName>
</protein>
<gene>
    <name evidence="2" type="ORF">NC998_15790</name>
</gene>
<dbReference type="PROSITE" id="PS51781">
    <property type="entry name" value="SH3B"/>
    <property type="match status" value="1"/>
</dbReference>
<dbReference type="PANTHER" id="PTHR34408:SF1">
    <property type="entry name" value="GLYCOSYL HYDROLASE FAMILY 19 DOMAIN-CONTAINING PROTEIN HI_1415"/>
    <property type="match status" value="1"/>
</dbReference>
<dbReference type="InterPro" id="IPR003646">
    <property type="entry name" value="SH3-like_bac-type"/>
</dbReference>
<dbReference type="Gene3D" id="1.10.101.10">
    <property type="entry name" value="PGBD-like superfamily/PGBD"/>
    <property type="match status" value="1"/>
</dbReference>
<organism evidence="2 3">
    <name type="scientific">Trichocoleus desertorum GB2-A4</name>
    <dbReference type="NCBI Taxonomy" id="2933944"/>
    <lineage>
        <taxon>Bacteria</taxon>
        <taxon>Bacillati</taxon>
        <taxon>Cyanobacteriota</taxon>
        <taxon>Cyanophyceae</taxon>
        <taxon>Leptolyngbyales</taxon>
        <taxon>Trichocoleusaceae</taxon>
        <taxon>Trichocoleus</taxon>
    </lineage>
</organism>
<dbReference type="SMART" id="SM00287">
    <property type="entry name" value="SH3b"/>
    <property type="match status" value="2"/>
</dbReference>
<name>A0ABV0J9V2_9CYAN</name>
<dbReference type="RefSeq" id="WP_190436818.1">
    <property type="nucleotide sequence ID" value="NZ_JAMPKM010000009.1"/>
</dbReference>
<dbReference type="Pfam" id="PF08239">
    <property type="entry name" value="SH3_3"/>
    <property type="match status" value="2"/>
</dbReference>
<reference evidence="2 3" key="1">
    <citation type="submission" date="2022-04" db="EMBL/GenBank/DDBJ databases">
        <title>Positive selection, recombination, and allopatry shape intraspecific diversity of widespread and dominant cyanobacteria.</title>
        <authorList>
            <person name="Wei J."/>
            <person name="Shu W."/>
            <person name="Hu C."/>
        </authorList>
    </citation>
    <scope>NUCLEOTIDE SEQUENCE [LARGE SCALE GENOMIC DNA]</scope>
    <source>
        <strain evidence="2 3">GB2-A4</strain>
    </source>
</reference>
<accession>A0ABV0J9V2</accession>
<sequence>METLAFVHTAVAYADPDSEPQFSFQPLNFKLLNSGWMSLVAIAIGLAILSTTSDAMAAVIKRGSSGSLVGTIQSALVNRGYNTGGVDGVFGPATESAVIRFQQQQGLSADGIVGAATAAALGINNGSITGGGGGGGGGAPGTYTVTAGSGLLIRSSPSRGSAVIGSLGYGGQVSVTSNRASGDGYTWAQLAGGGWVAADYLSTGGGGGGGGGGGAPSGAVTISTNGSALNIRSGPGAGYGVVGSLSNGSRASITGRTSNGWYELANGGWVSGSWIY</sequence>
<dbReference type="EMBL" id="JAMPKM010000009">
    <property type="protein sequence ID" value="MEP0818561.1"/>
    <property type="molecule type" value="Genomic_DNA"/>
</dbReference>
<dbReference type="PANTHER" id="PTHR34408">
    <property type="entry name" value="FAMILY PROTEIN, PUTATIVE-RELATED"/>
    <property type="match status" value="1"/>
</dbReference>
<dbReference type="Gene3D" id="2.30.30.40">
    <property type="entry name" value="SH3 Domains"/>
    <property type="match status" value="2"/>
</dbReference>
<dbReference type="InterPro" id="IPR036366">
    <property type="entry name" value="PGBDSf"/>
</dbReference>
<evidence type="ECO:0000313" key="2">
    <source>
        <dbReference type="EMBL" id="MEP0818561.1"/>
    </source>
</evidence>